<name>A0A6C0RF02_9BACT</name>
<reference evidence="1 2" key="1">
    <citation type="submission" date="2020-02" db="EMBL/GenBank/DDBJ databases">
        <title>Genome sequencing for Draconibacterium sp. strain M1.</title>
        <authorList>
            <person name="Park S.-J."/>
        </authorList>
    </citation>
    <scope>NUCLEOTIDE SEQUENCE [LARGE SCALE GENOMIC DNA]</scope>
    <source>
        <strain evidence="1 2">M1</strain>
    </source>
</reference>
<dbReference type="EMBL" id="CP048409">
    <property type="protein sequence ID" value="QIA08536.1"/>
    <property type="molecule type" value="Genomic_DNA"/>
</dbReference>
<dbReference type="Proteomes" id="UP000474630">
    <property type="component" value="Chromosome"/>
</dbReference>
<dbReference type="RefSeq" id="WP_163346526.1">
    <property type="nucleotide sequence ID" value="NZ_CP048409.1"/>
</dbReference>
<organism evidence="1 2">
    <name type="scientific">Draconibacterium halophilum</name>
    <dbReference type="NCBI Taxonomy" id="2706887"/>
    <lineage>
        <taxon>Bacteria</taxon>
        <taxon>Pseudomonadati</taxon>
        <taxon>Bacteroidota</taxon>
        <taxon>Bacteroidia</taxon>
        <taxon>Marinilabiliales</taxon>
        <taxon>Prolixibacteraceae</taxon>
        <taxon>Draconibacterium</taxon>
    </lineage>
</organism>
<gene>
    <name evidence="1" type="ORF">G0Q07_12775</name>
</gene>
<keyword evidence="2" id="KW-1185">Reference proteome</keyword>
<proteinExistence type="predicted"/>
<dbReference type="KEGG" id="drc:G0Q07_12775"/>
<sequence>MKIRFLHGFENDLKKISDKKLAQMILQSIAVFESANSLKEISGIKKLKGHPNAFRYRKRKYRIGFFFEEDTVIFAAFAPRGKIYKKFP</sequence>
<evidence type="ECO:0000313" key="2">
    <source>
        <dbReference type="Proteomes" id="UP000474630"/>
    </source>
</evidence>
<protein>
    <submittedName>
        <fullName evidence="1">Plasmid stabilization protein</fullName>
    </submittedName>
</protein>
<accession>A0A6C0RF02</accession>
<dbReference type="SUPFAM" id="SSF143011">
    <property type="entry name" value="RelE-like"/>
    <property type="match status" value="1"/>
</dbReference>
<evidence type="ECO:0000313" key="1">
    <source>
        <dbReference type="EMBL" id="QIA08536.1"/>
    </source>
</evidence>
<dbReference type="AlphaFoldDB" id="A0A6C0RF02"/>
<dbReference type="Gene3D" id="3.30.2310.20">
    <property type="entry name" value="RelE-like"/>
    <property type="match status" value="1"/>
</dbReference>
<dbReference type="InterPro" id="IPR035093">
    <property type="entry name" value="RelE/ParE_toxin_dom_sf"/>
</dbReference>